<evidence type="ECO:0000313" key="7">
    <source>
        <dbReference type="Proteomes" id="UP000028504"/>
    </source>
</evidence>
<evidence type="ECO:0000256" key="5">
    <source>
        <dbReference type="ARBA" id="ARBA00023136"/>
    </source>
</evidence>
<dbReference type="InterPro" id="IPR012506">
    <property type="entry name" value="TMEM86B-like"/>
</dbReference>
<organism evidence="6 7">
    <name type="scientific">Corynebacterium atypicum</name>
    <dbReference type="NCBI Taxonomy" id="191610"/>
    <lineage>
        <taxon>Bacteria</taxon>
        <taxon>Bacillati</taxon>
        <taxon>Actinomycetota</taxon>
        <taxon>Actinomycetes</taxon>
        <taxon>Mycobacteriales</taxon>
        <taxon>Corynebacteriaceae</taxon>
        <taxon>Corynebacterium</taxon>
    </lineage>
</organism>
<reference evidence="6 7" key="1">
    <citation type="submission" date="2014-07" db="EMBL/GenBank/DDBJ databases">
        <title>Complete genome sequence of Corynebacterium atypicum DSM 44849: identifiction of the mycolic acid biosynthesis genes.</title>
        <authorList>
            <person name="Tippelt A."/>
            <person name="Mollmann S."/>
            <person name="Albersmeier A."/>
            <person name="Jaenicke S."/>
            <person name="Ruckert C."/>
            <person name="Tauch A."/>
        </authorList>
    </citation>
    <scope>NUCLEOTIDE SEQUENCE [LARGE SCALE GENOMIC DNA]</scope>
    <source>
        <strain evidence="6 7">R2070</strain>
    </source>
</reference>
<keyword evidence="4" id="KW-1133">Transmembrane helix</keyword>
<proteinExistence type="inferred from homology"/>
<accession>A0ABN4DEA6</accession>
<name>A0ABN4DEA6_9CORY</name>
<dbReference type="Proteomes" id="UP000028504">
    <property type="component" value="Chromosome"/>
</dbReference>
<sequence>MRAAYVGCAAASVIAAGTGATRAFRWVKPALMPLLAASVASRPAQEPGTSGVEQAVLCAGLAGAWVGDLLLLRGPEGQRQLRGVNQAAAAFALNHAVYQVLLHRRGARLGVKAAAVRAGVWAAALGVTAGSARPALPAAAGYGALVAGTSALANDPALRGKGVAAQGLGHGGNLFAVSDALIAARLVLGRRGWLAARHWADRGLHAGVLATYVIAQLLLAEGLSR</sequence>
<keyword evidence="3" id="KW-0812">Transmembrane</keyword>
<evidence type="ECO:0000256" key="3">
    <source>
        <dbReference type="ARBA" id="ARBA00022692"/>
    </source>
</evidence>
<gene>
    <name evidence="6" type="ORF">CATYP_09360</name>
</gene>
<keyword evidence="7" id="KW-1185">Reference proteome</keyword>
<dbReference type="EMBL" id="CP008944">
    <property type="protein sequence ID" value="AIG64728.1"/>
    <property type="molecule type" value="Genomic_DNA"/>
</dbReference>
<comment type="subcellular location">
    <subcellularLocation>
        <location evidence="1">Membrane</location>
        <topology evidence="1">Multi-pass membrane protein</topology>
    </subcellularLocation>
</comment>
<evidence type="ECO:0000256" key="4">
    <source>
        <dbReference type="ARBA" id="ARBA00022989"/>
    </source>
</evidence>
<evidence type="ECO:0008006" key="8">
    <source>
        <dbReference type="Google" id="ProtNLM"/>
    </source>
</evidence>
<comment type="similarity">
    <text evidence="2">Belongs to the TMEM86 family.</text>
</comment>
<keyword evidence="5" id="KW-0472">Membrane</keyword>
<dbReference type="Pfam" id="PF07947">
    <property type="entry name" value="YhhN"/>
    <property type="match status" value="1"/>
</dbReference>
<protein>
    <recommendedName>
        <fullName evidence="8">Lysoplasmalogenase</fullName>
    </recommendedName>
</protein>
<evidence type="ECO:0000313" key="6">
    <source>
        <dbReference type="EMBL" id="AIG64728.1"/>
    </source>
</evidence>
<evidence type="ECO:0000256" key="2">
    <source>
        <dbReference type="ARBA" id="ARBA00007375"/>
    </source>
</evidence>
<evidence type="ECO:0000256" key="1">
    <source>
        <dbReference type="ARBA" id="ARBA00004141"/>
    </source>
</evidence>